<reference evidence="1 2" key="1">
    <citation type="submission" date="2012-05" db="EMBL/GenBank/DDBJ databases">
        <title>Noncontiguous Finished plasmid 1 of genome of Chamaesiphon sp. PCC 6605.</title>
        <authorList>
            <consortium name="US DOE Joint Genome Institute"/>
            <person name="Gugger M."/>
            <person name="Coursin T."/>
            <person name="Rippka R."/>
            <person name="Tandeau De Marsac N."/>
            <person name="Huntemann M."/>
            <person name="Wei C.-L."/>
            <person name="Han J."/>
            <person name="Detter J.C."/>
            <person name="Han C."/>
            <person name="Tapia R."/>
            <person name="Chen A."/>
            <person name="Kyrpides N."/>
            <person name="Mavromatis K."/>
            <person name="Markowitz V."/>
            <person name="Szeto E."/>
            <person name="Ivanova N."/>
            <person name="Pagani I."/>
            <person name="Pati A."/>
            <person name="Goodwin L."/>
            <person name="Nordberg H.P."/>
            <person name="Cantor M.N."/>
            <person name="Hua S.X."/>
            <person name="Woyke T."/>
            <person name="Kerfeld C.A."/>
        </authorList>
    </citation>
    <scope>NUCLEOTIDE SEQUENCE [LARGE SCALE GENOMIC DNA]</scope>
    <source>
        <strain evidence="2">ATCC 27169 / PCC 6605</strain>
        <plasmid evidence="2">Plasmid pCHA6605.01</plasmid>
    </source>
</reference>
<name>K9URG0_CHAP6</name>
<keyword evidence="2" id="KW-1185">Reference proteome</keyword>
<protein>
    <submittedName>
        <fullName evidence="1">Uncharacterized protein</fullName>
    </submittedName>
</protein>
<proteinExistence type="predicted"/>
<evidence type="ECO:0000313" key="1">
    <source>
        <dbReference type="EMBL" id="AFY96829.1"/>
    </source>
</evidence>
<accession>K9URG0</accession>
<dbReference type="Proteomes" id="UP000010366">
    <property type="component" value="Plasmid pCHA6605.01"/>
</dbReference>
<gene>
    <name evidence="1" type="ORF">Cha6605_5984</name>
</gene>
<dbReference type="EMBL" id="CP003601">
    <property type="protein sequence ID" value="AFY96829.1"/>
    <property type="molecule type" value="Genomic_DNA"/>
</dbReference>
<dbReference type="AlphaFoldDB" id="K9URG0"/>
<geneLocation type="plasmid" evidence="1 2">
    <name>pCHA6605.01</name>
</geneLocation>
<organism evidence="1 2">
    <name type="scientific">Chamaesiphon minutus (strain ATCC 27169 / PCC 6605)</name>
    <dbReference type="NCBI Taxonomy" id="1173020"/>
    <lineage>
        <taxon>Bacteria</taxon>
        <taxon>Bacillati</taxon>
        <taxon>Cyanobacteriota</taxon>
        <taxon>Cyanophyceae</taxon>
        <taxon>Gomontiellales</taxon>
        <taxon>Chamaesiphonaceae</taxon>
        <taxon>Chamaesiphon</taxon>
    </lineage>
</organism>
<dbReference type="HOGENOM" id="CLU_1632405_0_0_3"/>
<keyword evidence="1" id="KW-0614">Plasmid</keyword>
<evidence type="ECO:0000313" key="2">
    <source>
        <dbReference type="Proteomes" id="UP000010366"/>
    </source>
</evidence>
<sequence length="162" mass="18596">MLRSSRSVILSQPIERLIRRKLGIAAVNRRLKFLPLDLQRSGGFPVSTYKSKIMTTKISLQEIHEIRRSMTIILLAETSERWKYTRSNLYTLKGCAYFRVEIYSPNHNFRELPASLCVNDAGEVTVHTPNGVTKKFTHQNLAETLSIVKAEMTNLKAELKNF</sequence>
<dbReference type="KEGG" id="cmp:Cha6605_5984"/>